<keyword evidence="4 8" id="KW-0479">Metal-binding</keyword>
<evidence type="ECO:0000256" key="5">
    <source>
        <dbReference type="ARBA" id="ARBA00023002"/>
    </source>
</evidence>
<accession>A0A9P0HRQ3</accession>
<dbReference type="GO" id="GO:0016705">
    <property type="term" value="F:oxidoreductase activity, acting on paired donors, with incorporation or reduction of molecular oxygen"/>
    <property type="evidence" value="ECO:0007669"/>
    <property type="project" value="InterPro"/>
</dbReference>
<comment type="similarity">
    <text evidence="2 9">Belongs to the cytochrome P450 family.</text>
</comment>
<dbReference type="PANTHER" id="PTHR24291:SF50">
    <property type="entry name" value="BIFUNCTIONAL ALBAFLAVENONE MONOOXYGENASE_TERPENE SYNTHASE"/>
    <property type="match status" value="1"/>
</dbReference>
<dbReference type="InterPro" id="IPR050196">
    <property type="entry name" value="Cytochrome_P450_Monoox"/>
</dbReference>
<dbReference type="GO" id="GO:0004497">
    <property type="term" value="F:monooxygenase activity"/>
    <property type="evidence" value="ECO:0007669"/>
    <property type="project" value="UniProtKB-KW"/>
</dbReference>
<evidence type="ECO:0000256" key="8">
    <source>
        <dbReference type="PIRSR" id="PIRSR602401-1"/>
    </source>
</evidence>
<evidence type="ECO:0000256" key="7">
    <source>
        <dbReference type="ARBA" id="ARBA00023033"/>
    </source>
</evidence>
<feature type="binding site" description="axial binding residue" evidence="8">
    <location>
        <position position="435"/>
    </location>
    <ligand>
        <name>heme</name>
        <dbReference type="ChEBI" id="CHEBI:30413"/>
    </ligand>
    <ligandPart>
        <name>Fe</name>
        <dbReference type="ChEBI" id="CHEBI:18248"/>
    </ligandPart>
</feature>
<evidence type="ECO:0000256" key="3">
    <source>
        <dbReference type="ARBA" id="ARBA00022617"/>
    </source>
</evidence>
<sequence>MMEKIVYAALTIIMAHLILGVVLWFRVRKLYSYPGVLGFPVIGNLFYFYRTLLLFTMDSTHKYVLSVVEENGSDGLLFHWMFGYNVLALISTPELVKKLSLHPDMADKSPMYGGFQVGFGGPFSRLHSGDEWKTKRKEYNFNLKKSRIENEYCSTFIKCADKMVNSMLASPSNVVAIDVSVCLTQDVSFRTLFGIESNLVYDPDIVRAFHKVCEVGAQVGSNPTLSKVLALVVMPLLNTLLGKKVAELRRLMLKGACNKLKSNQTSLKELPLSTYVGSRNMKNNESEILLLNELQELYFTSAHTVSTSLANTICFLAFLPDIQERAWQEQYEIFGNDIRDPTIDDLNQMQFLGRFIKESLRFLGPSVVGKMATADIDIDGITIPQNTCVFFMLRYIRFHPKHWKDPYIFDPDRFIEQNDSLKHIYSPFGIGIRNCPGEYFGITLMKIALSKIIRRLKVKLVDKNLRFEDIKYKTYFLAEMENQPKLQVEERI</sequence>
<feature type="transmembrane region" description="Helical" evidence="10">
    <location>
        <begin position="37"/>
        <end position="57"/>
    </location>
</feature>
<evidence type="ECO:0000256" key="9">
    <source>
        <dbReference type="RuleBase" id="RU000461"/>
    </source>
</evidence>
<dbReference type="GO" id="GO:0020037">
    <property type="term" value="F:heme binding"/>
    <property type="evidence" value="ECO:0007669"/>
    <property type="project" value="InterPro"/>
</dbReference>
<evidence type="ECO:0000256" key="6">
    <source>
        <dbReference type="ARBA" id="ARBA00023004"/>
    </source>
</evidence>
<dbReference type="PROSITE" id="PS00086">
    <property type="entry name" value="CYTOCHROME_P450"/>
    <property type="match status" value="1"/>
</dbReference>
<reference evidence="11" key="1">
    <citation type="submission" date="2022-01" db="EMBL/GenBank/DDBJ databases">
        <authorList>
            <person name="King R."/>
        </authorList>
    </citation>
    <scope>NUCLEOTIDE SEQUENCE</scope>
</reference>
<evidence type="ECO:0000313" key="11">
    <source>
        <dbReference type="EMBL" id="CAH1406457.1"/>
    </source>
</evidence>
<dbReference type="InterPro" id="IPR001128">
    <property type="entry name" value="Cyt_P450"/>
</dbReference>
<evidence type="ECO:0008006" key="13">
    <source>
        <dbReference type="Google" id="ProtNLM"/>
    </source>
</evidence>
<proteinExistence type="inferred from homology"/>
<keyword evidence="3 8" id="KW-0349">Heme</keyword>
<evidence type="ECO:0000256" key="4">
    <source>
        <dbReference type="ARBA" id="ARBA00022723"/>
    </source>
</evidence>
<protein>
    <recommendedName>
        <fullName evidence="13">Cytochrome P450</fullName>
    </recommendedName>
</protein>
<evidence type="ECO:0000256" key="10">
    <source>
        <dbReference type="SAM" id="Phobius"/>
    </source>
</evidence>
<keyword evidence="12" id="KW-1185">Reference proteome</keyword>
<evidence type="ECO:0000256" key="2">
    <source>
        <dbReference type="ARBA" id="ARBA00010617"/>
    </source>
</evidence>
<dbReference type="Gene3D" id="1.10.630.10">
    <property type="entry name" value="Cytochrome P450"/>
    <property type="match status" value="1"/>
</dbReference>
<dbReference type="SUPFAM" id="SSF48264">
    <property type="entry name" value="Cytochrome P450"/>
    <property type="match status" value="1"/>
</dbReference>
<dbReference type="PANTHER" id="PTHR24291">
    <property type="entry name" value="CYTOCHROME P450 FAMILY 4"/>
    <property type="match status" value="1"/>
</dbReference>
<name>A0A9P0HRQ3_NEZVI</name>
<evidence type="ECO:0000256" key="1">
    <source>
        <dbReference type="ARBA" id="ARBA00001971"/>
    </source>
</evidence>
<dbReference type="InterPro" id="IPR017972">
    <property type="entry name" value="Cyt_P450_CS"/>
</dbReference>
<keyword evidence="5 9" id="KW-0560">Oxidoreductase</keyword>
<comment type="cofactor">
    <cofactor evidence="1 8">
        <name>heme</name>
        <dbReference type="ChEBI" id="CHEBI:30413"/>
    </cofactor>
</comment>
<dbReference type="AlphaFoldDB" id="A0A9P0HRQ3"/>
<dbReference type="OrthoDB" id="1372046at2759"/>
<organism evidence="11 12">
    <name type="scientific">Nezara viridula</name>
    <name type="common">Southern green stink bug</name>
    <name type="synonym">Cimex viridulus</name>
    <dbReference type="NCBI Taxonomy" id="85310"/>
    <lineage>
        <taxon>Eukaryota</taxon>
        <taxon>Metazoa</taxon>
        <taxon>Ecdysozoa</taxon>
        <taxon>Arthropoda</taxon>
        <taxon>Hexapoda</taxon>
        <taxon>Insecta</taxon>
        <taxon>Pterygota</taxon>
        <taxon>Neoptera</taxon>
        <taxon>Paraneoptera</taxon>
        <taxon>Hemiptera</taxon>
        <taxon>Heteroptera</taxon>
        <taxon>Panheteroptera</taxon>
        <taxon>Pentatomomorpha</taxon>
        <taxon>Pentatomoidea</taxon>
        <taxon>Pentatomidae</taxon>
        <taxon>Pentatominae</taxon>
        <taxon>Nezara</taxon>
    </lineage>
</organism>
<dbReference type="Proteomes" id="UP001152798">
    <property type="component" value="Chromosome 6"/>
</dbReference>
<dbReference type="PRINTS" id="PR00463">
    <property type="entry name" value="EP450I"/>
</dbReference>
<evidence type="ECO:0000313" key="12">
    <source>
        <dbReference type="Proteomes" id="UP001152798"/>
    </source>
</evidence>
<dbReference type="InterPro" id="IPR002401">
    <property type="entry name" value="Cyt_P450_E_grp-I"/>
</dbReference>
<dbReference type="InterPro" id="IPR036396">
    <property type="entry name" value="Cyt_P450_sf"/>
</dbReference>
<keyword evidence="6 8" id="KW-0408">Iron</keyword>
<keyword evidence="10" id="KW-0472">Membrane</keyword>
<gene>
    <name evidence="11" type="ORF">NEZAVI_LOCUS14385</name>
</gene>
<keyword evidence="10" id="KW-0812">Transmembrane</keyword>
<dbReference type="GO" id="GO:0005506">
    <property type="term" value="F:iron ion binding"/>
    <property type="evidence" value="ECO:0007669"/>
    <property type="project" value="InterPro"/>
</dbReference>
<keyword evidence="10" id="KW-1133">Transmembrane helix</keyword>
<feature type="transmembrane region" description="Helical" evidence="10">
    <location>
        <begin position="6"/>
        <end position="25"/>
    </location>
</feature>
<keyword evidence="7 9" id="KW-0503">Monooxygenase</keyword>
<dbReference type="Pfam" id="PF00067">
    <property type="entry name" value="p450"/>
    <property type="match status" value="1"/>
</dbReference>
<dbReference type="EMBL" id="OV725082">
    <property type="protein sequence ID" value="CAH1406457.1"/>
    <property type="molecule type" value="Genomic_DNA"/>
</dbReference>